<evidence type="ECO:0000313" key="11">
    <source>
        <dbReference type="Proteomes" id="UP000236161"/>
    </source>
</evidence>
<dbReference type="OrthoDB" id="8062037at2759"/>
<dbReference type="SUPFAM" id="SSF57850">
    <property type="entry name" value="RING/U-box"/>
    <property type="match status" value="1"/>
</dbReference>
<dbReference type="PROSITE" id="PS50089">
    <property type="entry name" value="ZF_RING_2"/>
    <property type="match status" value="1"/>
</dbReference>
<sequence length="281" mass="30515">MSGSTVSDLFFFPFHDTDGEDDGPETLASSEPADALAGWVSDDDFVISRQISASGSNDCLAGLRIVDSDSGTDTDEQIVAFGSSPVECEIDLSFPWECLEGPTDPIDEFDWENIADRVDEGEISRLMDFAEGIVEGGADQARIVDWELLLAMNNLGETFLVEEQLGIVFPQFLPRGGGEPSTSGRPAAKSVVESLPSIFLAEEDATDNNCCAVCKDEISPTQSAKKLPCSHHYHENCIGLWLDRRNTCPLCRYELPIGEAAVVVHEEEAEGRHDLDLLPAA</sequence>
<feature type="domain" description="RING-type" evidence="9">
    <location>
        <begin position="211"/>
        <end position="252"/>
    </location>
</feature>
<keyword evidence="5 8" id="KW-0863">Zinc-finger</keyword>
<evidence type="ECO:0000256" key="5">
    <source>
        <dbReference type="ARBA" id="ARBA00022771"/>
    </source>
</evidence>
<keyword evidence="6" id="KW-0833">Ubl conjugation pathway</keyword>
<dbReference type="Gene3D" id="3.30.40.10">
    <property type="entry name" value="Zinc/RING finger domain, C3HC4 (zinc finger)"/>
    <property type="match status" value="1"/>
</dbReference>
<protein>
    <recommendedName>
        <fullName evidence="2">RING-type E3 ubiquitin transferase</fullName>
        <ecNumber evidence="2">2.3.2.27</ecNumber>
    </recommendedName>
</protein>
<keyword evidence="7" id="KW-0862">Zinc</keyword>
<dbReference type="PANTHER" id="PTHR15710:SF108">
    <property type="entry name" value="OS03G0286100 PROTEIN"/>
    <property type="match status" value="1"/>
</dbReference>
<dbReference type="GO" id="GO:0005737">
    <property type="term" value="C:cytoplasm"/>
    <property type="evidence" value="ECO:0007669"/>
    <property type="project" value="TreeGrafter"/>
</dbReference>
<dbReference type="InterPro" id="IPR001841">
    <property type="entry name" value="Znf_RING"/>
</dbReference>
<dbReference type="GO" id="GO:0061630">
    <property type="term" value="F:ubiquitin protein ligase activity"/>
    <property type="evidence" value="ECO:0007669"/>
    <property type="project" value="UniProtKB-EC"/>
</dbReference>
<evidence type="ECO:0000259" key="9">
    <source>
        <dbReference type="PROSITE" id="PS50089"/>
    </source>
</evidence>
<dbReference type="Pfam" id="PF13639">
    <property type="entry name" value="zf-RING_2"/>
    <property type="match status" value="1"/>
</dbReference>
<dbReference type="GO" id="GO:0016567">
    <property type="term" value="P:protein ubiquitination"/>
    <property type="evidence" value="ECO:0007669"/>
    <property type="project" value="TreeGrafter"/>
</dbReference>
<evidence type="ECO:0000256" key="6">
    <source>
        <dbReference type="ARBA" id="ARBA00022786"/>
    </source>
</evidence>
<evidence type="ECO:0000313" key="10">
    <source>
        <dbReference type="EMBL" id="PKA57366.1"/>
    </source>
</evidence>
<keyword evidence="3" id="KW-0808">Transferase</keyword>
<organism evidence="10 11">
    <name type="scientific">Apostasia shenzhenica</name>
    <dbReference type="NCBI Taxonomy" id="1088818"/>
    <lineage>
        <taxon>Eukaryota</taxon>
        <taxon>Viridiplantae</taxon>
        <taxon>Streptophyta</taxon>
        <taxon>Embryophyta</taxon>
        <taxon>Tracheophyta</taxon>
        <taxon>Spermatophyta</taxon>
        <taxon>Magnoliopsida</taxon>
        <taxon>Liliopsida</taxon>
        <taxon>Asparagales</taxon>
        <taxon>Orchidaceae</taxon>
        <taxon>Apostasioideae</taxon>
        <taxon>Apostasia</taxon>
    </lineage>
</organism>
<evidence type="ECO:0000256" key="3">
    <source>
        <dbReference type="ARBA" id="ARBA00022679"/>
    </source>
</evidence>
<accession>A0A2I0APF9</accession>
<evidence type="ECO:0000256" key="2">
    <source>
        <dbReference type="ARBA" id="ARBA00012483"/>
    </source>
</evidence>
<dbReference type="FunFam" id="3.30.40.10:FF:000127">
    <property type="entry name" value="E3 ubiquitin-protein ligase RNF181"/>
    <property type="match status" value="1"/>
</dbReference>
<dbReference type="EMBL" id="KZ451968">
    <property type="protein sequence ID" value="PKA57366.1"/>
    <property type="molecule type" value="Genomic_DNA"/>
</dbReference>
<evidence type="ECO:0000256" key="1">
    <source>
        <dbReference type="ARBA" id="ARBA00000900"/>
    </source>
</evidence>
<dbReference type="AlphaFoldDB" id="A0A2I0APF9"/>
<dbReference type="InterPro" id="IPR013083">
    <property type="entry name" value="Znf_RING/FYVE/PHD"/>
</dbReference>
<gene>
    <name evidence="10" type="primary">RING1</name>
    <name evidence="10" type="ORF">AXF42_Ash013553</name>
</gene>
<dbReference type="SMART" id="SM00184">
    <property type="entry name" value="RING"/>
    <property type="match status" value="1"/>
</dbReference>
<reference evidence="10 11" key="1">
    <citation type="journal article" date="2017" name="Nature">
        <title>The Apostasia genome and the evolution of orchids.</title>
        <authorList>
            <person name="Zhang G.Q."/>
            <person name="Liu K.W."/>
            <person name="Li Z."/>
            <person name="Lohaus R."/>
            <person name="Hsiao Y.Y."/>
            <person name="Niu S.C."/>
            <person name="Wang J.Y."/>
            <person name="Lin Y.C."/>
            <person name="Xu Q."/>
            <person name="Chen L.J."/>
            <person name="Yoshida K."/>
            <person name="Fujiwara S."/>
            <person name="Wang Z.W."/>
            <person name="Zhang Y.Q."/>
            <person name="Mitsuda N."/>
            <person name="Wang M."/>
            <person name="Liu G.H."/>
            <person name="Pecoraro L."/>
            <person name="Huang H.X."/>
            <person name="Xiao X.J."/>
            <person name="Lin M."/>
            <person name="Wu X.Y."/>
            <person name="Wu W.L."/>
            <person name="Chen Y.Y."/>
            <person name="Chang S.B."/>
            <person name="Sakamoto S."/>
            <person name="Ohme-Takagi M."/>
            <person name="Yagi M."/>
            <person name="Zeng S.J."/>
            <person name="Shen C.Y."/>
            <person name="Yeh C.M."/>
            <person name="Luo Y.B."/>
            <person name="Tsai W.C."/>
            <person name="Van de Peer Y."/>
            <person name="Liu Z.J."/>
        </authorList>
    </citation>
    <scope>NUCLEOTIDE SEQUENCE [LARGE SCALE GENOMIC DNA]</scope>
    <source>
        <strain evidence="11">cv. Shenzhen</strain>
        <tissue evidence="10">Stem</tissue>
    </source>
</reference>
<evidence type="ECO:0000256" key="4">
    <source>
        <dbReference type="ARBA" id="ARBA00022723"/>
    </source>
</evidence>
<comment type="catalytic activity">
    <reaction evidence="1">
        <text>S-ubiquitinyl-[E2 ubiquitin-conjugating enzyme]-L-cysteine + [acceptor protein]-L-lysine = [E2 ubiquitin-conjugating enzyme]-L-cysteine + N(6)-ubiquitinyl-[acceptor protein]-L-lysine.</text>
        <dbReference type="EC" id="2.3.2.27"/>
    </reaction>
</comment>
<evidence type="ECO:0000256" key="7">
    <source>
        <dbReference type="ARBA" id="ARBA00022833"/>
    </source>
</evidence>
<dbReference type="EC" id="2.3.2.27" evidence="2"/>
<keyword evidence="4" id="KW-0479">Metal-binding</keyword>
<name>A0A2I0APF9_9ASPA</name>
<dbReference type="PANTHER" id="PTHR15710">
    <property type="entry name" value="E3 UBIQUITIN-PROTEIN LIGASE PRAJA"/>
    <property type="match status" value="1"/>
</dbReference>
<proteinExistence type="predicted"/>
<dbReference type="STRING" id="1088818.A0A2I0APF9"/>
<dbReference type="Proteomes" id="UP000236161">
    <property type="component" value="Unassembled WGS sequence"/>
</dbReference>
<dbReference type="GO" id="GO:0008270">
    <property type="term" value="F:zinc ion binding"/>
    <property type="evidence" value="ECO:0007669"/>
    <property type="project" value="UniProtKB-KW"/>
</dbReference>
<evidence type="ECO:0000256" key="8">
    <source>
        <dbReference type="PROSITE-ProRule" id="PRU00175"/>
    </source>
</evidence>
<keyword evidence="11" id="KW-1185">Reference proteome</keyword>